<proteinExistence type="predicted"/>
<sequence length="147" mass="16851">MLDAANPLAANYRRVRESMRSGPERTRLQEDVLIEARQLAKKTSFDAEEVARWVRQGSDGQRIAALAMMQGNAELRDFEAVLISISESRSAFEQYHALALAVEMIDGLSPVQRRRLVATVKAVRNFRFRRDTERWSLSEKILQRSSE</sequence>
<organism evidence="1 2">
    <name type="scientific">Micromonospora rubida</name>
    <dbReference type="NCBI Taxonomy" id="2697657"/>
    <lineage>
        <taxon>Bacteria</taxon>
        <taxon>Bacillati</taxon>
        <taxon>Actinomycetota</taxon>
        <taxon>Actinomycetes</taxon>
        <taxon>Micromonosporales</taxon>
        <taxon>Micromonosporaceae</taxon>
        <taxon>Micromonospora</taxon>
    </lineage>
</organism>
<protein>
    <submittedName>
        <fullName evidence="1">Uncharacterized protein</fullName>
    </submittedName>
</protein>
<evidence type="ECO:0000313" key="1">
    <source>
        <dbReference type="EMBL" id="MFI0794959.1"/>
    </source>
</evidence>
<name>A0ABW7SMN6_9ACTN</name>
<dbReference type="Proteomes" id="UP001611075">
    <property type="component" value="Unassembled WGS sequence"/>
</dbReference>
<gene>
    <name evidence="1" type="ORF">ACH4OY_20060</name>
</gene>
<accession>A0ABW7SMN6</accession>
<keyword evidence="2" id="KW-1185">Reference proteome</keyword>
<dbReference type="EMBL" id="JBIRPU010000014">
    <property type="protein sequence ID" value="MFI0794959.1"/>
    <property type="molecule type" value="Genomic_DNA"/>
</dbReference>
<comment type="caution">
    <text evidence="1">The sequence shown here is derived from an EMBL/GenBank/DDBJ whole genome shotgun (WGS) entry which is preliminary data.</text>
</comment>
<dbReference type="RefSeq" id="WP_396681748.1">
    <property type="nucleotide sequence ID" value="NZ_JBIRPU010000014.1"/>
</dbReference>
<reference evidence="1 2" key="1">
    <citation type="submission" date="2024-10" db="EMBL/GenBank/DDBJ databases">
        <title>The Natural Products Discovery Center: Release of the First 8490 Sequenced Strains for Exploring Actinobacteria Biosynthetic Diversity.</title>
        <authorList>
            <person name="Kalkreuter E."/>
            <person name="Kautsar S.A."/>
            <person name="Yang D."/>
            <person name="Bader C.D."/>
            <person name="Teijaro C.N."/>
            <person name="Fluegel L."/>
            <person name="Davis C.M."/>
            <person name="Simpson J.R."/>
            <person name="Lauterbach L."/>
            <person name="Steele A.D."/>
            <person name="Gui C."/>
            <person name="Meng S."/>
            <person name="Li G."/>
            <person name="Viehrig K."/>
            <person name="Ye F."/>
            <person name="Su P."/>
            <person name="Kiefer A.F."/>
            <person name="Nichols A."/>
            <person name="Cepeda A.J."/>
            <person name="Yan W."/>
            <person name="Fan B."/>
            <person name="Jiang Y."/>
            <person name="Adhikari A."/>
            <person name="Zheng C.-J."/>
            <person name="Schuster L."/>
            <person name="Cowan T.M."/>
            <person name="Smanski M.J."/>
            <person name="Chevrette M.G."/>
            <person name="De Carvalho L.P.S."/>
            <person name="Shen B."/>
        </authorList>
    </citation>
    <scope>NUCLEOTIDE SEQUENCE [LARGE SCALE GENOMIC DNA]</scope>
    <source>
        <strain evidence="1 2">NPDC021253</strain>
    </source>
</reference>
<evidence type="ECO:0000313" key="2">
    <source>
        <dbReference type="Proteomes" id="UP001611075"/>
    </source>
</evidence>